<reference evidence="15" key="2">
    <citation type="submission" date="2017-02" db="EMBL/GenBank/DDBJ databases">
        <title>Sunflower complete genome.</title>
        <authorList>
            <person name="Langlade N."/>
            <person name="Munos S."/>
        </authorList>
    </citation>
    <scope>NUCLEOTIDE SEQUENCE [LARGE SCALE GENOMIC DNA]</scope>
    <source>
        <tissue evidence="15">Leaves</tissue>
    </source>
</reference>
<dbReference type="Pfam" id="PF01471">
    <property type="entry name" value="PG_binding_1"/>
    <property type="match status" value="1"/>
</dbReference>
<feature type="binding site" evidence="11">
    <location>
        <position position="226"/>
    </location>
    <ligand>
        <name>Zn(2+)</name>
        <dbReference type="ChEBI" id="CHEBI:29105"/>
        <label>1</label>
    </ligand>
</feature>
<keyword evidence="3 11" id="KW-0479">Metal-binding</keyword>
<feature type="binding site" evidence="11">
    <location>
        <position position="233"/>
    </location>
    <ligand>
        <name>Ca(2+)</name>
        <dbReference type="ChEBI" id="CHEBI:29108"/>
        <label>3</label>
    </ligand>
</feature>
<dbReference type="Proteomes" id="UP000215914">
    <property type="component" value="Chromosome 3"/>
</dbReference>
<evidence type="ECO:0000256" key="6">
    <source>
        <dbReference type="ARBA" id="ARBA00022833"/>
    </source>
</evidence>
<keyword evidence="8" id="KW-0865">Zymogen</keyword>
<dbReference type="Pfam" id="PF00413">
    <property type="entry name" value="Peptidase_M10"/>
    <property type="match status" value="1"/>
</dbReference>
<dbReference type="OrthoDB" id="406838at2759"/>
<feature type="active site" evidence="10">
    <location>
        <position position="280"/>
    </location>
</feature>
<dbReference type="STRING" id="4232.A0A251VBL3"/>
<dbReference type="AlphaFoldDB" id="A0A251VBL3"/>
<dbReference type="SUPFAM" id="SSF55486">
    <property type="entry name" value="Metalloproteases ('zincins'), catalytic domain"/>
    <property type="match status" value="1"/>
</dbReference>
<evidence type="ECO:0000256" key="1">
    <source>
        <dbReference type="ARBA" id="ARBA00009614"/>
    </source>
</evidence>
<accession>A0A251VBL3</accession>
<dbReference type="InterPro" id="IPR033739">
    <property type="entry name" value="M10A_MMP"/>
</dbReference>
<dbReference type="EC" id="3.4.24.12" evidence="14"/>
<keyword evidence="11" id="KW-0106">Calcium</keyword>
<dbReference type="InterPro" id="IPR021190">
    <property type="entry name" value="Pept_M10A"/>
</dbReference>
<proteinExistence type="inferred from homology"/>
<evidence type="ECO:0000256" key="12">
    <source>
        <dbReference type="SAM" id="SignalP"/>
    </source>
</evidence>
<dbReference type="PANTHER" id="PTHR10201:SF321">
    <property type="entry name" value="METALLOENDOPROTEINASE 4-MMP"/>
    <property type="match status" value="1"/>
</dbReference>
<evidence type="ECO:0000313" key="14">
    <source>
        <dbReference type="EMBL" id="KAF5816236.1"/>
    </source>
</evidence>
<evidence type="ECO:0000256" key="3">
    <source>
        <dbReference type="ARBA" id="ARBA00022723"/>
    </source>
</evidence>
<evidence type="ECO:0000256" key="7">
    <source>
        <dbReference type="ARBA" id="ARBA00023049"/>
    </source>
</evidence>
<comment type="cofactor">
    <cofactor evidence="11">
        <name>Zn(2+)</name>
        <dbReference type="ChEBI" id="CHEBI:29105"/>
    </cofactor>
    <text evidence="11">Binds 2 Zn(2+) ions per subunit.</text>
</comment>
<reference evidence="14 16" key="1">
    <citation type="journal article" date="2017" name="Nature">
        <title>The sunflower genome provides insights into oil metabolism, flowering and Asterid evolution.</title>
        <authorList>
            <person name="Badouin H."/>
            <person name="Gouzy J."/>
            <person name="Grassa C.J."/>
            <person name="Murat F."/>
            <person name="Staton S.E."/>
            <person name="Cottret L."/>
            <person name="Lelandais-Briere C."/>
            <person name="Owens G.L."/>
            <person name="Carrere S."/>
            <person name="Mayjonade B."/>
            <person name="Legrand L."/>
            <person name="Gill N."/>
            <person name="Kane N.C."/>
            <person name="Bowers J.E."/>
            <person name="Hubner S."/>
            <person name="Bellec A."/>
            <person name="Berard A."/>
            <person name="Berges H."/>
            <person name="Blanchet N."/>
            <person name="Boniface M.C."/>
            <person name="Brunel D."/>
            <person name="Catrice O."/>
            <person name="Chaidir N."/>
            <person name="Claudel C."/>
            <person name="Donnadieu C."/>
            <person name="Faraut T."/>
            <person name="Fievet G."/>
            <person name="Helmstetter N."/>
            <person name="King M."/>
            <person name="Knapp S.J."/>
            <person name="Lai Z."/>
            <person name="Le Paslier M.C."/>
            <person name="Lippi Y."/>
            <person name="Lorenzon L."/>
            <person name="Mandel J.R."/>
            <person name="Marage G."/>
            <person name="Marchand G."/>
            <person name="Marquand E."/>
            <person name="Bret-Mestries E."/>
            <person name="Morien E."/>
            <person name="Nambeesan S."/>
            <person name="Nguyen T."/>
            <person name="Pegot-Espagnet P."/>
            <person name="Pouilly N."/>
            <person name="Raftis F."/>
            <person name="Sallet E."/>
            <person name="Schiex T."/>
            <person name="Thomas J."/>
            <person name="Vandecasteele C."/>
            <person name="Vares D."/>
            <person name="Vear F."/>
            <person name="Vautrin S."/>
            <person name="Crespi M."/>
            <person name="Mangin B."/>
            <person name="Burke J.M."/>
            <person name="Salse J."/>
            <person name="Munos S."/>
            <person name="Vincourt P."/>
            <person name="Rieseberg L.H."/>
            <person name="Langlade N.B."/>
        </authorList>
    </citation>
    <scope>NUCLEOTIDE SEQUENCE [LARGE SCALE GENOMIC DNA]</scope>
    <source>
        <strain evidence="16">cv. SF193</strain>
        <tissue evidence="14">Leaves</tissue>
    </source>
</reference>
<evidence type="ECO:0000259" key="13">
    <source>
        <dbReference type="SMART" id="SM00235"/>
    </source>
</evidence>
<feature type="binding site" evidence="11">
    <location>
        <position position="297"/>
    </location>
    <ligand>
        <name>Zn(2+)</name>
        <dbReference type="ChEBI" id="CHEBI:29105"/>
        <label>2</label>
        <note>catalytic</note>
    </ligand>
</feature>
<feature type="domain" description="Peptidase metallopeptidase" evidence="13">
    <location>
        <begin position="151"/>
        <end position="324"/>
    </location>
</feature>
<name>A0A251VBL3_HELAN</name>
<feature type="signal peptide" evidence="12">
    <location>
        <begin position="1"/>
        <end position="21"/>
    </location>
</feature>
<feature type="binding site" evidence="11">
    <location>
        <position position="289"/>
    </location>
    <ligand>
        <name>Zn(2+)</name>
        <dbReference type="ChEBI" id="CHEBI:29105"/>
        <label>2</label>
        <note>catalytic</note>
    </ligand>
</feature>
<dbReference type="InterPro" id="IPR036365">
    <property type="entry name" value="PGBD-like_sf"/>
</dbReference>
<dbReference type="GO" id="GO:0031012">
    <property type="term" value="C:extracellular matrix"/>
    <property type="evidence" value="ECO:0007669"/>
    <property type="project" value="InterPro"/>
</dbReference>
<dbReference type="GO" id="GO:0006508">
    <property type="term" value="P:proteolysis"/>
    <property type="evidence" value="ECO:0007669"/>
    <property type="project" value="UniProtKB-KW"/>
</dbReference>
<comment type="cofactor">
    <cofactor evidence="11">
        <name>Ca(2+)</name>
        <dbReference type="ChEBI" id="CHEBI:29108"/>
    </cofactor>
    <text evidence="11">Can bind about 5 Ca(2+) ions per subunit.</text>
</comment>
<protein>
    <submittedName>
        <fullName evidence="14">Envelysin</fullName>
        <ecNumber evidence="14">3.4.24.12</ecNumber>
    </submittedName>
    <submittedName>
        <fullName evidence="15">Putative matrixin family protein</fullName>
    </submittedName>
</protein>
<dbReference type="Gene3D" id="3.40.390.10">
    <property type="entry name" value="Collagenase (Catalytic Domain)"/>
    <property type="match status" value="1"/>
</dbReference>
<dbReference type="InterPro" id="IPR024079">
    <property type="entry name" value="MetalloPept_cat_dom_sf"/>
</dbReference>
<feature type="chain" id="PRO_5013123670" evidence="12">
    <location>
        <begin position="22"/>
        <end position="365"/>
    </location>
</feature>
<evidence type="ECO:0000256" key="4">
    <source>
        <dbReference type="ARBA" id="ARBA00022729"/>
    </source>
</evidence>
<dbReference type="GO" id="GO:0030574">
    <property type="term" value="P:collagen catabolic process"/>
    <property type="evidence" value="ECO:0000318"/>
    <property type="project" value="GO_Central"/>
</dbReference>
<keyword evidence="9" id="KW-0325">Glycoprotein</keyword>
<dbReference type="OMA" id="ATKHFTY"/>
<dbReference type="EMBL" id="CM007892">
    <property type="protein sequence ID" value="OTG32536.1"/>
    <property type="molecule type" value="Genomic_DNA"/>
</dbReference>
<dbReference type="FunFam" id="3.40.390.10:FF:000018">
    <property type="entry name" value="Metalloendoproteinase 1"/>
    <property type="match status" value="1"/>
</dbReference>
<evidence type="ECO:0000256" key="2">
    <source>
        <dbReference type="ARBA" id="ARBA00022670"/>
    </source>
</evidence>
<dbReference type="EMBL" id="MNCJ02000318">
    <property type="protein sequence ID" value="KAF5816236.1"/>
    <property type="molecule type" value="Genomic_DNA"/>
</dbReference>
<dbReference type="InParanoid" id="A0A251VBL3"/>
<dbReference type="InterPro" id="IPR002477">
    <property type="entry name" value="Peptidoglycan-bd-like"/>
</dbReference>
<dbReference type="SMART" id="SM00235">
    <property type="entry name" value="ZnMc"/>
    <property type="match status" value="1"/>
</dbReference>
<comment type="similarity">
    <text evidence="1">Belongs to the peptidase M10A family. Matrix metalloproteinases (MMPs) subfamily.</text>
</comment>
<feature type="binding site" evidence="11">
    <location>
        <position position="234"/>
    </location>
    <ligand>
        <name>Ca(2+)</name>
        <dbReference type="ChEBI" id="CHEBI:29108"/>
        <label>3</label>
    </ligand>
</feature>
<feature type="binding site" evidence="11">
    <location>
        <position position="228"/>
    </location>
    <ligand>
        <name>Zn(2+)</name>
        <dbReference type="ChEBI" id="CHEBI:29105"/>
        <label>1</label>
    </ligand>
</feature>
<dbReference type="Gramene" id="mRNA:HanXRQr2_Chr03g0132121">
    <property type="protein sequence ID" value="CDS:HanXRQr2_Chr03g0132121.1"/>
    <property type="gene ID" value="HanXRQr2_Chr03g0132121"/>
</dbReference>
<dbReference type="PANTHER" id="PTHR10201">
    <property type="entry name" value="MATRIX METALLOPROTEINASE"/>
    <property type="match status" value="1"/>
</dbReference>
<keyword evidence="6 11" id="KW-0862">Zinc</keyword>
<reference evidence="14" key="3">
    <citation type="submission" date="2020-06" db="EMBL/GenBank/DDBJ databases">
        <title>Helianthus annuus Genome sequencing and assembly Release 2.</title>
        <authorList>
            <person name="Gouzy J."/>
            <person name="Langlade N."/>
            <person name="Munos S."/>
        </authorList>
    </citation>
    <scope>NUCLEOTIDE SEQUENCE</scope>
    <source>
        <tissue evidence="14">Leaves</tissue>
    </source>
</reference>
<feature type="binding site" evidence="11">
    <location>
        <position position="241"/>
    </location>
    <ligand>
        <name>Zn(2+)</name>
        <dbReference type="ChEBI" id="CHEBI:29105"/>
        <label>1</label>
    </ligand>
</feature>
<gene>
    <name evidence="15" type="ORF">HannXRQ_Chr03g0087781</name>
    <name evidence="14" type="ORF">HanXRQr2_Chr03g0132121</name>
</gene>
<dbReference type="GO" id="GO:0030198">
    <property type="term" value="P:extracellular matrix organization"/>
    <property type="evidence" value="ECO:0000318"/>
    <property type="project" value="GO_Central"/>
</dbReference>
<dbReference type="PRINTS" id="PR00138">
    <property type="entry name" value="MATRIXIN"/>
</dbReference>
<keyword evidence="4 12" id="KW-0732">Signal</keyword>
<keyword evidence="16" id="KW-1185">Reference proteome</keyword>
<feature type="binding site" evidence="11">
    <location>
        <position position="256"/>
    </location>
    <ligand>
        <name>Ca(2+)</name>
        <dbReference type="ChEBI" id="CHEBI:29108"/>
        <label>3</label>
    </ligand>
</feature>
<feature type="binding site" evidence="11">
    <location>
        <position position="256"/>
    </location>
    <ligand>
        <name>Ca(2+)</name>
        <dbReference type="ChEBI" id="CHEBI:29108"/>
        <label>1</label>
    </ligand>
</feature>
<keyword evidence="5 14" id="KW-0378">Hydrolase</keyword>
<dbReference type="GO" id="GO:0004222">
    <property type="term" value="F:metalloendopeptidase activity"/>
    <property type="evidence" value="ECO:0000318"/>
    <property type="project" value="GO_Central"/>
</dbReference>
<dbReference type="FunCoup" id="A0A251VBL3">
    <property type="interactions" value="93"/>
</dbReference>
<sequence>MHRFFCYGILLILSLLQTVFPARTIPPATPPELTVNDLSHINKWQQFSKFTDAGKGDHFSGMSELKRYFHRFGYLDSDDFSDTFDDNLEAAVLTYQKKLGLPVTGKLDSGTVGLIMSPRCGVSDDVPHKRKNKFKFKFKFHVSKHYAYFSGEPRWQKGGKGEKTDTMTLTYAFSDNHMINYLSYSEIQGAFQRSFARWASTIPVSFTEVDDYRKADIKIAFYGGDHGDGVPFDGVLGVLAHAFSPENGRLHLDEAETWAVDLEASRSVVAVDLESVATHEIGHILGLAHSSVKEAVMYPSLGPRTRKVDLKIDDIMGVQNLYGSNPNFRYSPSMESDISPGYRPGRNRWFKLMTLFGLLVGLSFW</sequence>
<dbReference type="CDD" id="cd04278">
    <property type="entry name" value="ZnMc_MMP"/>
    <property type="match status" value="1"/>
</dbReference>
<dbReference type="SUPFAM" id="SSF47090">
    <property type="entry name" value="PGBD-like"/>
    <property type="match status" value="1"/>
</dbReference>
<feature type="binding site" evidence="11">
    <location>
        <position position="251"/>
    </location>
    <ligand>
        <name>Zn(2+)</name>
        <dbReference type="ChEBI" id="CHEBI:29105"/>
        <label>1</label>
    </ligand>
</feature>
<feature type="binding site" description="in inhibited form" evidence="11">
    <location>
        <position position="120"/>
    </location>
    <ligand>
        <name>Zn(2+)</name>
        <dbReference type="ChEBI" id="CHEBI:29105"/>
        <label>2</label>
        <note>catalytic</note>
    </ligand>
</feature>
<keyword evidence="7" id="KW-0482">Metalloprotease</keyword>
<evidence type="ECO:0000313" key="15">
    <source>
        <dbReference type="EMBL" id="OTG32536.1"/>
    </source>
</evidence>
<organism evidence="15 16">
    <name type="scientific">Helianthus annuus</name>
    <name type="common">Common sunflower</name>
    <dbReference type="NCBI Taxonomy" id="4232"/>
    <lineage>
        <taxon>Eukaryota</taxon>
        <taxon>Viridiplantae</taxon>
        <taxon>Streptophyta</taxon>
        <taxon>Embryophyta</taxon>
        <taxon>Tracheophyta</taxon>
        <taxon>Spermatophyta</taxon>
        <taxon>Magnoliopsida</taxon>
        <taxon>eudicotyledons</taxon>
        <taxon>Gunneridae</taxon>
        <taxon>Pentapetalae</taxon>
        <taxon>asterids</taxon>
        <taxon>campanulids</taxon>
        <taxon>Asterales</taxon>
        <taxon>Asteraceae</taxon>
        <taxon>Asteroideae</taxon>
        <taxon>Heliantheae alliance</taxon>
        <taxon>Heliantheae</taxon>
        <taxon>Helianthus</taxon>
    </lineage>
</organism>
<keyword evidence="2" id="KW-0645">Protease</keyword>
<evidence type="ECO:0000256" key="5">
    <source>
        <dbReference type="ARBA" id="ARBA00022801"/>
    </source>
</evidence>
<dbReference type="InterPro" id="IPR006026">
    <property type="entry name" value="Peptidase_Metallo"/>
</dbReference>
<dbReference type="GO" id="GO:0008270">
    <property type="term" value="F:zinc ion binding"/>
    <property type="evidence" value="ECO:0007669"/>
    <property type="project" value="InterPro"/>
</dbReference>
<feature type="binding site" evidence="11">
    <location>
        <position position="253"/>
    </location>
    <ligand>
        <name>Ca(2+)</name>
        <dbReference type="ChEBI" id="CHEBI:29108"/>
        <label>3</label>
    </ligand>
</feature>
<evidence type="ECO:0000256" key="8">
    <source>
        <dbReference type="ARBA" id="ARBA00023145"/>
    </source>
</evidence>
<feature type="binding site" evidence="11">
    <location>
        <position position="216"/>
    </location>
    <ligand>
        <name>Ca(2+)</name>
        <dbReference type="ChEBI" id="CHEBI:29108"/>
        <label>2</label>
    </ligand>
</feature>
<feature type="binding site" evidence="11">
    <location>
        <position position="283"/>
    </location>
    <ligand>
        <name>Zn(2+)</name>
        <dbReference type="ChEBI" id="CHEBI:29105"/>
        <label>2</label>
        <note>catalytic</note>
    </ligand>
</feature>
<feature type="binding site" evidence="11">
    <location>
        <position position="279"/>
    </location>
    <ligand>
        <name>Zn(2+)</name>
        <dbReference type="ChEBI" id="CHEBI:29105"/>
        <label>2</label>
        <note>catalytic</note>
    </ligand>
</feature>
<evidence type="ECO:0000256" key="10">
    <source>
        <dbReference type="PIRSR" id="PIRSR621190-1"/>
    </source>
</evidence>
<evidence type="ECO:0000256" key="9">
    <source>
        <dbReference type="ARBA" id="ARBA00023180"/>
    </source>
</evidence>
<evidence type="ECO:0000313" key="16">
    <source>
        <dbReference type="Proteomes" id="UP000215914"/>
    </source>
</evidence>
<evidence type="ECO:0000256" key="11">
    <source>
        <dbReference type="PIRSR" id="PIRSR621190-2"/>
    </source>
</evidence>
<dbReference type="InterPro" id="IPR001818">
    <property type="entry name" value="Pept_M10_metallopeptidase"/>
</dbReference>